<dbReference type="Proteomes" id="UP001465755">
    <property type="component" value="Unassembled WGS sequence"/>
</dbReference>
<organism evidence="2 3">
    <name type="scientific">Symbiochloris irregularis</name>
    <dbReference type="NCBI Taxonomy" id="706552"/>
    <lineage>
        <taxon>Eukaryota</taxon>
        <taxon>Viridiplantae</taxon>
        <taxon>Chlorophyta</taxon>
        <taxon>core chlorophytes</taxon>
        <taxon>Trebouxiophyceae</taxon>
        <taxon>Trebouxiales</taxon>
        <taxon>Trebouxiaceae</taxon>
        <taxon>Symbiochloris</taxon>
    </lineage>
</organism>
<dbReference type="InterPro" id="IPR051130">
    <property type="entry name" value="Mito_struct-func_regulator"/>
</dbReference>
<gene>
    <name evidence="2" type="ORF">WJX73_004259</name>
</gene>
<feature type="domain" description="ABC1 atypical kinase-like" evidence="1">
    <location>
        <begin position="103"/>
        <end position="350"/>
    </location>
</feature>
<proteinExistence type="predicted"/>
<sequence length="474" mass="52401">MKRPVLELSRKLQHCHNGLKRPRYDVHTSRIVCRSTSAAPQSTRAEPPRREQLEQLLRDEPPQVVLRKLFERLGATYVKLGQFIASSPSLFPAEYVLEFQKCLDKTDPVDWAIIKNTIESELGRSVNQVFSYIDPVPLASASIAQVHCAVLRDSQKEVVIKVLKPGVEDVLISDLNFLQISSQILEFLNPQLARTSLAGIVTDIRASMLDETDFRKEAAHIAEFSDYLDLTGMRSTATCPFVYKPFSTKRMMTMDKLDGVPLTDLDAIRSMTTANPEQVLIGALNTWSGSLVACPHFHADVHAGNLLVMRDGRIGFIDFGIVGSIAPSTWTALQALIDSTSTSDFSTMARAMATLGVTKQAVDIQGLASDLEILFKEIEGIDAEVLMGSPAPGTRVNSVSVSADDSQVNRLLLKVVELGENYGIRFPREFGLLLKQFLYFDRYTRILAPTMSVLQDERVNLGRNRASAAAATSV</sequence>
<name>A0AAW1P2R3_9CHLO</name>
<protein>
    <recommendedName>
        <fullName evidence="1">ABC1 atypical kinase-like domain-containing protein</fullName>
    </recommendedName>
</protein>
<dbReference type="PANTHER" id="PTHR43173">
    <property type="entry name" value="ABC1 FAMILY PROTEIN"/>
    <property type="match status" value="1"/>
</dbReference>
<dbReference type="InterPro" id="IPR011009">
    <property type="entry name" value="Kinase-like_dom_sf"/>
</dbReference>
<dbReference type="GO" id="GO:0005886">
    <property type="term" value="C:plasma membrane"/>
    <property type="evidence" value="ECO:0007669"/>
    <property type="project" value="TreeGrafter"/>
</dbReference>
<accession>A0AAW1P2R3</accession>
<dbReference type="InterPro" id="IPR004147">
    <property type="entry name" value="ABC1_dom"/>
</dbReference>
<dbReference type="GO" id="GO:0010287">
    <property type="term" value="C:plastoglobule"/>
    <property type="evidence" value="ECO:0007669"/>
    <property type="project" value="TreeGrafter"/>
</dbReference>
<dbReference type="AlphaFoldDB" id="A0AAW1P2R3"/>
<dbReference type="Pfam" id="PF03109">
    <property type="entry name" value="ABC1"/>
    <property type="match status" value="1"/>
</dbReference>
<dbReference type="EMBL" id="JALJOQ010000064">
    <property type="protein sequence ID" value="KAK9802984.1"/>
    <property type="molecule type" value="Genomic_DNA"/>
</dbReference>
<evidence type="ECO:0000313" key="3">
    <source>
        <dbReference type="Proteomes" id="UP001465755"/>
    </source>
</evidence>
<reference evidence="2 3" key="1">
    <citation type="journal article" date="2024" name="Nat. Commun.">
        <title>Phylogenomics reveals the evolutionary origins of lichenization in chlorophyte algae.</title>
        <authorList>
            <person name="Puginier C."/>
            <person name="Libourel C."/>
            <person name="Otte J."/>
            <person name="Skaloud P."/>
            <person name="Haon M."/>
            <person name="Grisel S."/>
            <person name="Petersen M."/>
            <person name="Berrin J.G."/>
            <person name="Delaux P.M."/>
            <person name="Dal Grande F."/>
            <person name="Keller J."/>
        </authorList>
    </citation>
    <scope>NUCLEOTIDE SEQUENCE [LARGE SCALE GENOMIC DNA]</scope>
    <source>
        <strain evidence="2 3">SAG 2036</strain>
    </source>
</reference>
<dbReference type="PANTHER" id="PTHR43173:SF22">
    <property type="entry name" value="OS07G0227800 PROTEIN"/>
    <property type="match status" value="1"/>
</dbReference>
<dbReference type="CDD" id="cd05121">
    <property type="entry name" value="ABC1_ADCK3-like"/>
    <property type="match status" value="1"/>
</dbReference>
<evidence type="ECO:0000259" key="1">
    <source>
        <dbReference type="Pfam" id="PF03109"/>
    </source>
</evidence>
<comment type="caution">
    <text evidence="2">The sequence shown here is derived from an EMBL/GenBank/DDBJ whole genome shotgun (WGS) entry which is preliminary data.</text>
</comment>
<evidence type="ECO:0000313" key="2">
    <source>
        <dbReference type="EMBL" id="KAK9802984.1"/>
    </source>
</evidence>
<dbReference type="SUPFAM" id="SSF56112">
    <property type="entry name" value="Protein kinase-like (PK-like)"/>
    <property type="match status" value="1"/>
</dbReference>
<keyword evidence="3" id="KW-1185">Reference proteome</keyword>